<organism evidence="2 3">
    <name type="scientific">Besnoitia besnoiti</name>
    <name type="common">Apicomplexan protozoan</name>
    <dbReference type="NCBI Taxonomy" id="94643"/>
    <lineage>
        <taxon>Eukaryota</taxon>
        <taxon>Sar</taxon>
        <taxon>Alveolata</taxon>
        <taxon>Apicomplexa</taxon>
        <taxon>Conoidasida</taxon>
        <taxon>Coccidia</taxon>
        <taxon>Eucoccidiorida</taxon>
        <taxon>Eimeriorina</taxon>
        <taxon>Sarcocystidae</taxon>
        <taxon>Besnoitia</taxon>
    </lineage>
</organism>
<accession>A0A2A9MCI7</accession>
<protein>
    <submittedName>
        <fullName evidence="2">Uncharacterized protein</fullName>
    </submittedName>
</protein>
<name>A0A2A9MCI7_BESBE</name>
<reference evidence="2 3" key="1">
    <citation type="submission" date="2017-09" db="EMBL/GenBank/DDBJ databases">
        <title>Genome sequencing of Besnoitia besnoiti strain Bb-Ger1.</title>
        <authorList>
            <person name="Schares G."/>
            <person name="Venepally P."/>
            <person name="Lorenzi H.A."/>
        </authorList>
    </citation>
    <scope>NUCLEOTIDE SEQUENCE [LARGE SCALE GENOMIC DNA]</scope>
    <source>
        <strain evidence="2 3">Bb-Ger1</strain>
    </source>
</reference>
<proteinExistence type="predicted"/>
<evidence type="ECO:0000256" key="1">
    <source>
        <dbReference type="SAM" id="MobiDB-lite"/>
    </source>
</evidence>
<dbReference type="RefSeq" id="XP_029217655.1">
    <property type="nucleotide sequence ID" value="XM_029366224.1"/>
</dbReference>
<keyword evidence="3" id="KW-1185">Reference proteome</keyword>
<dbReference type="Proteomes" id="UP000224006">
    <property type="component" value="Chromosome VII"/>
</dbReference>
<dbReference type="GeneID" id="40312789"/>
<comment type="caution">
    <text evidence="2">The sequence shown here is derived from an EMBL/GenBank/DDBJ whole genome shotgun (WGS) entry which is preliminary data.</text>
</comment>
<dbReference type="AlphaFoldDB" id="A0A2A9MCI7"/>
<gene>
    <name evidence="2" type="ORF">BESB_078620</name>
</gene>
<sequence>MGAGYLKRRRERTRSLCSRCLPEKPNETQRPREDVFSSLGSQPMGGEASAATRALKLNIKVLRFLKAFADIRGSLSASPAALCALENRPFPPPSPPPPPHPKP</sequence>
<feature type="region of interest" description="Disordered" evidence="1">
    <location>
        <begin position="1"/>
        <end position="46"/>
    </location>
</feature>
<dbReference type="VEuPathDB" id="ToxoDB:BESB_078620"/>
<dbReference type="KEGG" id="bbes:BESB_078620"/>
<dbReference type="EMBL" id="NWUJ01000008">
    <property type="protein sequence ID" value="PFH33646.1"/>
    <property type="molecule type" value="Genomic_DNA"/>
</dbReference>
<feature type="compositionally biased region" description="Basic residues" evidence="1">
    <location>
        <begin position="1"/>
        <end position="12"/>
    </location>
</feature>
<evidence type="ECO:0000313" key="2">
    <source>
        <dbReference type="EMBL" id="PFH33646.1"/>
    </source>
</evidence>
<evidence type="ECO:0000313" key="3">
    <source>
        <dbReference type="Proteomes" id="UP000224006"/>
    </source>
</evidence>
<feature type="compositionally biased region" description="Basic and acidic residues" evidence="1">
    <location>
        <begin position="21"/>
        <end position="35"/>
    </location>
</feature>